<dbReference type="AlphaFoldDB" id="A0A6P8Z7I0"/>
<keyword evidence="2" id="KW-1185">Reference proteome</keyword>
<evidence type="ECO:0000256" key="1">
    <source>
        <dbReference type="SAM" id="SignalP"/>
    </source>
</evidence>
<feature type="chain" id="PRO_5027695986" evidence="1">
    <location>
        <begin position="31"/>
        <end position="127"/>
    </location>
</feature>
<dbReference type="OrthoDB" id="10388965at2759"/>
<dbReference type="Proteomes" id="UP000515158">
    <property type="component" value="Unplaced"/>
</dbReference>
<organism evidence="3">
    <name type="scientific">Thrips palmi</name>
    <name type="common">Melon thrips</name>
    <dbReference type="NCBI Taxonomy" id="161013"/>
    <lineage>
        <taxon>Eukaryota</taxon>
        <taxon>Metazoa</taxon>
        <taxon>Ecdysozoa</taxon>
        <taxon>Arthropoda</taxon>
        <taxon>Hexapoda</taxon>
        <taxon>Insecta</taxon>
        <taxon>Pterygota</taxon>
        <taxon>Neoptera</taxon>
        <taxon>Paraneoptera</taxon>
        <taxon>Thysanoptera</taxon>
        <taxon>Terebrantia</taxon>
        <taxon>Thripoidea</taxon>
        <taxon>Thripidae</taxon>
        <taxon>Thrips</taxon>
    </lineage>
</organism>
<feature type="signal peptide" evidence="1">
    <location>
        <begin position="1"/>
        <end position="30"/>
    </location>
</feature>
<name>A0A6P8Z7I0_THRPL</name>
<reference evidence="3" key="1">
    <citation type="submission" date="2025-08" db="UniProtKB">
        <authorList>
            <consortium name="RefSeq"/>
        </authorList>
    </citation>
    <scope>IDENTIFICATION</scope>
    <source>
        <tissue evidence="3">Total insect</tissue>
    </source>
</reference>
<proteinExistence type="predicted"/>
<keyword evidence="1" id="KW-0732">Signal</keyword>
<dbReference type="RefSeq" id="XP_034246051.1">
    <property type="nucleotide sequence ID" value="XM_034390160.1"/>
</dbReference>
<sequence length="127" mass="12923">MASTRSSPPSRAATAATCLLLLCGLSATRADSSSSSSSSEEHVNDVLEAGVQECARKHAPPMVGGGDYSELAKLTSCVSDGMEALEAGTAPAVVDQQIEDCVNGKPFPDPLKPVVASFLNCVGGVLK</sequence>
<accession>A0A6P8Z7I0</accession>
<dbReference type="KEGG" id="tpal:117648024"/>
<dbReference type="GeneID" id="117648024"/>
<evidence type="ECO:0000313" key="3">
    <source>
        <dbReference type="RefSeq" id="XP_034246051.1"/>
    </source>
</evidence>
<protein>
    <submittedName>
        <fullName evidence="3">Uncharacterized protein LOC117648024</fullName>
    </submittedName>
</protein>
<gene>
    <name evidence="3" type="primary">LOC117648024</name>
</gene>
<dbReference type="InParanoid" id="A0A6P8Z7I0"/>
<evidence type="ECO:0000313" key="2">
    <source>
        <dbReference type="Proteomes" id="UP000515158"/>
    </source>
</evidence>